<comment type="caution">
    <text evidence="1">The sequence shown here is derived from an EMBL/GenBank/DDBJ whole genome shotgun (WGS) entry which is preliminary data.</text>
</comment>
<reference evidence="1" key="1">
    <citation type="journal article" date="2021" name="Open Biol.">
        <title>Shared evolutionary footprints suggest mitochondrial oxidative damage underlies multiple complex I losses in fungi.</title>
        <authorList>
            <person name="Schikora-Tamarit M.A."/>
            <person name="Marcet-Houben M."/>
            <person name="Nosek J."/>
            <person name="Gabaldon T."/>
        </authorList>
    </citation>
    <scope>NUCLEOTIDE SEQUENCE</scope>
    <source>
        <strain evidence="1">CBS2887</strain>
    </source>
</reference>
<sequence length="653" mass="74330">MVKLLTQEISDSNTIKTKLDQLLSSYFSIHSTANPDLEHEAFFKHKPSSAVSSFFSAQQLIYLKFQGPNYSECEISIYSNDTLSTLTIFDSQYRTFKQLQSKQDIPSNSISLNQYQLQQFFKLLFQSHQSQLPLNSTLLLCHDANILLSQLSKLSIPPPNGIPIIDIGLLYNITTTAVHNQLQLKILPNTRTLEKLIGVQRYLSVFAFCCYWRLIKLSESNIHLIWKRCLGLIEKFVREQYGTVITERYFRSLFETEGEVGTDGLHLKKDHRSFALERALDLQRYLSVFAFCCYWRLIKLSESNIHLIWKRCLGLIEKFVREQYGTVITERYFRSLFETEGEVGTDGLHLKKDHRSFALERALDLKNLTNYDIDSFLEEHCSLDLSLPSSSEPHIRRLIDLSNSLSSQLQQPSPDLMRPFQIVSIDIGNGSGVKASGISDVGLTIWRYNPSTSQPCYQVSSLQIHILGQTQSVKAQSFHRRAYPSLQTTPIYITEKVLVSFLKGLLRNGDTDIVAGHSIVNDLQSLRDVGVEISNNVDIFDTAVTHKFIAEGQGQRQVKDLSQLISIEKLRVIMGLEDVCSVKSLHVSVVDSFLTLVILLRQSQLMRTSTGLEGKLIRCNGMILKDSGYASTFIESYLANKELRKSNFSRFIS</sequence>
<name>A0A9P8PVI6_WICPI</name>
<organism evidence="1 2">
    <name type="scientific">Wickerhamomyces pijperi</name>
    <name type="common">Yeast</name>
    <name type="synonym">Pichia pijperi</name>
    <dbReference type="NCBI Taxonomy" id="599730"/>
    <lineage>
        <taxon>Eukaryota</taxon>
        <taxon>Fungi</taxon>
        <taxon>Dikarya</taxon>
        <taxon>Ascomycota</taxon>
        <taxon>Saccharomycotina</taxon>
        <taxon>Saccharomycetes</taxon>
        <taxon>Phaffomycetales</taxon>
        <taxon>Wickerhamomycetaceae</taxon>
        <taxon>Wickerhamomyces</taxon>
    </lineage>
</organism>
<dbReference type="EMBL" id="JAEUBG010005011">
    <property type="protein sequence ID" value="KAH3679198.1"/>
    <property type="molecule type" value="Genomic_DNA"/>
</dbReference>
<accession>A0A9P8PVI6</accession>
<gene>
    <name evidence="1" type="ORF">WICPIJ_008698</name>
</gene>
<dbReference type="AlphaFoldDB" id="A0A9P8PVI6"/>
<keyword evidence="2" id="KW-1185">Reference proteome</keyword>
<protein>
    <submittedName>
        <fullName evidence="1">Uncharacterized protein</fullName>
    </submittedName>
</protein>
<evidence type="ECO:0000313" key="2">
    <source>
        <dbReference type="Proteomes" id="UP000774326"/>
    </source>
</evidence>
<proteinExistence type="predicted"/>
<evidence type="ECO:0000313" key="1">
    <source>
        <dbReference type="EMBL" id="KAH3679198.1"/>
    </source>
</evidence>
<dbReference type="Proteomes" id="UP000774326">
    <property type="component" value="Unassembled WGS sequence"/>
</dbReference>
<reference evidence="1" key="2">
    <citation type="submission" date="2021-01" db="EMBL/GenBank/DDBJ databases">
        <authorList>
            <person name="Schikora-Tamarit M.A."/>
        </authorList>
    </citation>
    <scope>NUCLEOTIDE SEQUENCE</scope>
    <source>
        <strain evidence="1">CBS2887</strain>
    </source>
</reference>